<evidence type="ECO:0000313" key="2">
    <source>
        <dbReference type="EMBL" id="QOL51849.1"/>
    </source>
</evidence>
<evidence type="ECO:0000313" key="3">
    <source>
        <dbReference type="Proteomes" id="UP000593875"/>
    </source>
</evidence>
<dbReference type="InterPro" id="IPR009937">
    <property type="entry name" value="Phage_holin_3_6"/>
</dbReference>
<dbReference type="KEGG" id="mlir:LPB04_01465"/>
<keyword evidence="1" id="KW-0812">Transmembrane</keyword>
<sequence length="125" mass="13183">MVFTETVGRIGSTLVSMARTRLELAAVEAREEAQSLLGYAAWTLLAAFLGAFAFMLVALFVIVLFWDEHRLLAIGAMAGAFALAAVLILAKVRAGFAARGPMLAATRAELGKDIGFIQGTGAAHE</sequence>
<gene>
    <name evidence="2" type="ORF">LPB04_01465</name>
</gene>
<keyword evidence="1" id="KW-1133">Transmembrane helix</keyword>
<organism evidence="2 3">
    <name type="scientific">Massilia litorea</name>
    <dbReference type="NCBI Taxonomy" id="2769491"/>
    <lineage>
        <taxon>Bacteria</taxon>
        <taxon>Pseudomonadati</taxon>
        <taxon>Pseudomonadota</taxon>
        <taxon>Betaproteobacteria</taxon>
        <taxon>Burkholderiales</taxon>
        <taxon>Oxalobacteraceae</taxon>
        <taxon>Telluria group</taxon>
        <taxon>Massilia</taxon>
    </lineage>
</organism>
<proteinExistence type="predicted"/>
<dbReference type="EMBL" id="CP062941">
    <property type="protein sequence ID" value="QOL51849.1"/>
    <property type="molecule type" value="Genomic_DNA"/>
</dbReference>
<dbReference type="AlphaFoldDB" id="A0A7L9UBN8"/>
<evidence type="ECO:0000256" key="1">
    <source>
        <dbReference type="SAM" id="Phobius"/>
    </source>
</evidence>
<keyword evidence="3" id="KW-1185">Reference proteome</keyword>
<feature type="transmembrane region" description="Helical" evidence="1">
    <location>
        <begin position="71"/>
        <end position="90"/>
    </location>
</feature>
<keyword evidence="1" id="KW-0472">Membrane</keyword>
<name>A0A7L9UBN8_9BURK</name>
<reference evidence="2 3" key="1">
    <citation type="submission" date="2020-10" db="EMBL/GenBank/DDBJ databases">
        <title>Genome sequencing of Massilia sp. LPB0304.</title>
        <authorList>
            <person name="Kim J."/>
        </authorList>
    </citation>
    <scope>NUCLEOTIDE SEQUENCE [LARGE SCALE GENOMIC DNA]</scope>
    <source>
        <strain evidence="2 3">LPB0304</strain>
    </source>
</reference>
<feature type="transmembrane region" description="Helical" evidence="1">
    <location>
        <begin position="39"/>
        <end position="65"/>
    </location>
</feature>
<accession>A0A7L9UBN8</accession>
<dbReference type="Proteomes" id="UP000593875">
    <property type="component" value="Chromosome"/>
</dbReference>
<dbReference type="RefSeq" id="WP_193688822.1">
    <property type="nucleotide sequence ID" value="NZ_CP062941.1"/>
</dbReference>
<dbReference type="Pfam" id="PF07332">
    <property type="entry name" value="Phage_holin_3_6"/>
    <property type="match status" value="1"/>
</dbReference>
<protein>
    <submittedName>
        <fullName evidence="2">Phage holin family protein</fullName>
    </submittedName>
</protein>